<dbReference type="RefSeq" id="WP_198124239.1">
    <property type="nucleotide sequence ID" value="NZ_JAECZC010000011.1"/>
</dbReference>
<dbReference type="EMBL" id="JAECZC010000011">
    <property type="protein sequence ID" value="MBH8562274.1"/>
    <property type="molecule type" value="Genomic_DNA"/>
</dbReference>
<dbReference type="AlphaFoldDB" id="A0A8J7HTR5"/>
<accession>A0A8J7HTR5</accession>
<organism evidence="1 2">
    <name type="scientific">Amazonocrinis nigriterrae CENA67</name>
    <dbReference type="NCBI Taxonomy" id="2794033"/>
    <lineage>
        <taxon>Bacteria</taxon>
        <taxon>Bacillati</taxon>
        <taxon>Cyanobacteriota</taxon>
        <taxon>Cyanophyceae</taxon>
        <taxon>Nostocales</taxon>
        <taxon>Nostocaceae</taxon>
        <taxon>Amazonocrinis</taxon>
        <taxon>Amazonocrinis nigriterrae</taxon>
    </lineage>
</organism>
<dbReference type="Proteomes" id="UP000632766">
    <property type="component" value="Unassembled WGS sequence"/>
</dbReference>
<reference evidence="1 2" key="1">
    <citation type="journal article" date="2021" name="Int. J. Syst. Evol. Microbiol.">
        <title>Amazonocrinis nigriterrae gen. nov., sp. nov., Atlanticothrix silvestris gen. nov., sp. nov. and Dendronalium phyllosphericum gen. nov., sp. nov., nostocacean cyanobacteria from Brazilian environments.</title>
        <authorList>
            <person name="Alvarenga D.O."/>
            <person name="Andreote A.P.D."/>
            <person name="Branco L.H.Z."/>
            <person name="Delbaje E."/>
            <person name="Cruz R.B."/>
            <person name="Varani A.M."/>
            <person name="Fiore M.F."/>
        </authorList>
    </citation>
    <scope>NUCLEOTIDE SEQUENCE [LARGE SCALE GENOMIC DNA]</scope>
    <source>
        <strain evidence="1 2">CENA67</strain>
    </source>
</reference>
<proteinExistence type="predicted"/>
<sequence length="49" mass="5144">MGSTKPQVIPLDNSVDLASMRPSAIAHPIISLLANQRSIPPIHSVKQGG</sequence>
<comment type="caution">
    <text evidence="1">The sequence shown here is derived from an EMBL/GenBank/DDBJ whole genome shotgun (WGS) entry which is preliminary data.</text>
</comment>
<evidence type="ECO:0000313" key="1">
    <source>
        <dbReference type="EMBL" id="MBH8562274.1"/>
    </source>
</evidence>
<evidence type="ECO:0000313" key="2">
    <source>
        <dbReference type="Proteomes" id="UP000632766"/>
    </source>
</evidence>
<name>A0A8J7HTR5_9NOST</name>
<gene>
    <name evidence="1" type="ORF">I8748_08805</name>
</gene>
<keyword evidence="2" id="KW-1185">Reference proteome</keyword>
<protein>
    <submittedName>
        <fullName evidence="1">Uncharacterized protein</fullName>
    </submittedName>
</protein>